<organism evidence="12 13">
    <name type="scientific">Gomphillus americanus</name>
    <dbReference type="NCBI Taxonomy" id="1940652"/>
    <lineage>
        <taxon>Eukaryota</taxon>
        <taxon>Fungi</taxon>
        <taxon>Dikarya</taxon>
        <taxon>Ascomycota</taxon>
        <taxon>Pezizomycotina</taxon>
        <taxon>Lecanoromycetes</taxon>
        <taxon>OSLEUM clade</taxon>
        <taxon>Ostropomycetidae</taxon>
        <taxon>Ostropales</taxon>
        <taxon>Graphidaceae</taxon>
        <taxon>Gomphilloideae</taxon>
        <taxon>Gomphillus</taxon>
    </lineage>
</organism>
<dbReference type="Gene3D" id="3.30.9.10">
    <property type="entry name" value="D-Amino Acid Oxidase, subunit A, domain 2"/>
    <property type="match status" value="1"/>
</dbReference>
<dbReference type="SUPFAM" id="SSF51905">
    <property type="entry name" value="FAD/NAD(P)-binding domain"/>
    <property type="match status" value="1"/>
</dbReference>
<evidence type="ECO:0000256" key="8">
    <source>
        <dbReference type="ARBA" id="ARBA00041137"/>
    </source>
</evidence>
<keyword evidence="2" id="KW-0285">Flavoprotein</keyword>
<feature type="region of interest" description="Disordered" evidence="9">
    <location>
        <begin position="1"/>
        <end position="32"/>
    </location>
</feature>
<evidence type="ECO:0000313" key="13">
    <source>
        <dbReference type="Proteomes" id="UP000664169"/>
    </source>
</evidence>
<dbReference type="EMBL" id="CAJPDQ010000007">
    <property type="protein sequence ID" value="CAF9912714.1"/>
    <property type="molecule type" value="Genomic_DNA"/>
</dbReference>
<keyword evidence="10" id="KW-0812">Transmembrane</keyword>
<comment type="catalytic activity">
    <reaction evidence="5">
        <text>(S)-2-hydroxyglutarate + A = 2-oxoglutarate + AH2</text>
        <dbReference type="Rhea" id="RHEA:21252"/>
        <dbReference type="ChEBI" id="CHEBI:13193"/>
        <dbReference type="ChEBI" id="CHEBI:16782"/>
        <dbReference type="ChEBI" id="CHEBI:16810"/>
        <dbReference type="ChEBI" id="CHEBI:17499"/>
        <dbReference type="EC" id="1.1.99.2"/>
    </reaction>
</comment>
<dbReference type="InterPro" id="IPR006076">
    <property type="entry name" value="FAD-dep_OxRdtase"/>
</dbReference>
<evidence type="ECO:0000256" key="7">
    <source>
        <dbReference type="ARBA" id="ARBA00038878"/>
    </source>
</evidence>
<dbReference type="AlphaFoldDB" id="A0A8H3IGE6"/>
<evidence type="ECO:0000256" key="1">
    <source>
        <dbReference type="ARBA" id="ARBA00001974"/>
    </source>
</evidence>
<keyword evidence="3" id="KW-0274">FAD</keyword>
<evidence type="ECO:0000256" key="10">
    <source>
        <dbReference type="SAM" id="Phobius"/>
    </source>
</evidence>
<feature type="transmembrane region" description="Helical" evidence="10">
    <location>
        <begin position="259"/>
        <end position="281"/>
    </location>
</feature>
<proteinExistence type="inferred from homology"/>
<protein>
    <recommendedName>
        <fullName evidence="8">L-2-hydroxyglutarate dehydrogenase, mitochondrial</fullName>
        <ecNumber evidence="7">1.1.99.2</ecNumber>
    </recommendedName>
</protein>
<evidence type="ECO:0000313" key="12">
    <source>
        <dbReference type="EMBL" id="CAF9912714.1"/>
    </source>
</evidence>
<dbReference type="Gene3D" id="3.50.50.60">
    <property type="entry name" value="FAD/NAD(P)-binding domain"/>
    <property type="match status" value="1"/>
</dbReference>
<accession>A0A8H3IGE6</accession>
<evidence type="ECO:0000256" key="4">
    <source>
        <dbReference type="ARBA" id="ARBA00023002"/>
    </source>
</evidence>
<keyword evidence="13" id="KW-1185">Reference proteome</keyword>
<dbReference type="EC" id="1.1.99.2" evidence="7"/>
<dbReference type="InterPro" id="IPR036188">
    <property type="entry name" value="FAD/NAD-bd_sf"/>
</dbReference>
<dbReference type="GO" id="GO:0047545">
    <property type="term" value="F:(S)-2-hydroxyglutarate dehydrogenase activity"/>
    <property type="evidence" value="ECO:0007669"/>
    <property type="project" value="UniProtKB-EC"/>
</dbReference>
<evidence type="ECO:0000259" key="11">
    <source>
        <dbReference type="Pfam" id="PF01266"/>
    </source>
</evidence>
<keyword evidence="10" id="KW-1133">Transmembrane helix</keyword>
<evidence type="ECO:0000256" key="3">
    <source>
        <dbReference type="ARBA" id="ARBA00022827"/>
    </source>
</evidence>
<evidence type="ECO:0000256" key="6">
    <source>
        <dbReference type="ARBA" id="ARBA00037941"/>
    </source>
</evidence>
<feature type="domain" description="FAD dependent oxidoreductase" evidence="11">
    <location>
        <begin position="269"/>
        <end position="636"/>
    </location>
</feature>
<dbReference type="PANTHER" id="PTHR43104:SF4">
    <property type="entry name" value="L-2-HYDROXYGLUTARATE DEHYDROGENASE, MITOCHONDRIAL"/>
    <property type="match status" value="1"/>
</dbReference>
<comment type="similarity">
    <text evidence="6">Belongs to the L2HGDH family.</text>
</comment>
<dbReference type="Pfam" id="PF01266">
    <property type="entry name" value="DAO"/>
    <property type="match status" value="1"/>
</dbReference>
<sequence length="650" mass="72736">MTETIQPMPMARLQDTQQESQPESGSYEHPQKEFTDQSFIDDFLHVSSEEMRASFREIWSDTISDHRLTLFGFRRYRTTHLVNLRYLELELEKISNVIFQAGMQLDQPPSDLDRLGLRYIRKQPGTSAKLEIINGNTILRLRELIKEYDEALLAFNALMSLETFALADNISKASQIQGVHPYEKFKTRLVRIDLPPRHGSRDPIQHYLRKGFRRLWYYLNKTNLAGDGRGPLNRRTVPNPSLERIWGNTARVAEIFTRFLIALVAGAALVIGGGVVGLSIARQLSRRPQVNVLLIERHNGAGQETSSRNSEVIHAGLYYGADSLKTRLCLRGKELIYRACAEYGIRHRNTKKWIVAQNQEQFQAIEKIHRFAQSIGVPTRFIGSQEASEREPDVRAEAGVLESESTGIVDSHGLMSWLEGEIQAGGGDVVFKTSVQGIEHLSDGSYRINVNTEGEEQTEPITTDVLINAAGLHAISISNLVLPAERRLIPYYAKGTYFSYAAPRPKPSTLIYPAPIPGHGGLGTHLTLDLSEPPRVRFGPDVEWVDNPDDYKPNATRMKAAIDDIQTYLPSVERDKIELDYCGIRPKLGGSSSVTSGKGFQDFYITQEDGFPGFVNLLGIESPGLTSALAIGEYVEKLLYGHSQDTGLGI</sequence>
<evidence type="ECO:0000256" key="5">
    <source>
        <dbReference type="ARBA" id="ARBA00036066"/>
    </source>
</evidence>
<comment type="cofactor">
    <cofactor evidence="1">
        <name>FAD</name>
        <dbReference type="ChEBI" id="CHEBI:57692"/>
    </cofactor>
</comment>
<keyword evidence="4" id="KW-0560">Oxidoreductase</keyword>
<dbReference type="PANTHER" id="PTHR43104">
    <property type="entry name" value="L-2-HYDROXYGLUTARATE DEHYDROGENASE, MITOCHONDRIAL"/>
    <property type="match status" value="1"/>
</dbReference>
<dbReference type="Proteomes" id="UP000664169">
    <property type="component" value="Unassembled WGS sequence"/>
</dbReference>
<evidence type="ECO:0000256" key="2">
    <source>
        <dbReference type="ARBA" id="ARBA00022630"/>
    </source>
</evidence>
<evidence type="ECO:0000256" key="9">
    <source>
        <dbReference type="SAM" id="MobiDB-lite"/>
    </source>
</evidence>
<comment type="caution">
    <text evidence="12">The sequence shown here is derived from an EMBL/GenBank/DDBJ whole genome shotgun (WGS) entry which is preliminary data.</text>
</comment>
<dbReference type="OrthoDB" id="498204at2759"/>
<feature type="compositionally biased region" description="Polar residues" evidence="9">
    <location>
        <begin position="14"/>
        <end position="24"/>
    </location>
</feature>
<name>A0A8H3IGE6_9LECA</name>
<reference evidence="12" key="1">
    <citation type="submission" date="2021-03" db="EMBL/GenBank/DDBJ databases">
        <authorList>
            <person name="Tagirdzhanova G."/>
        </authorList>
    </citation>
    <scope>NUCLEOTIDE SEQUENCE</scope>
</reference>
<keyword evidence="10" id="KW-0472">Membrane</keyword>
<gene>
    <name evidence="12" type="ORF">GOMPHAMPRED_007742</name>
</gene>